<evidence type="ECO:0000313" key="3">
    <source>
        <dbReference type="Proteomes" id="UP000274131"/>
    </source>
</evidence>
<dbReference type="AlphaFoldDB" id="A0A0N4VMK3"/>
<gene>
    <name evidence="2" type="ORF">EVEC_LOCUS11399</name>
</gene>
<sequence>MNILWLFELSNCVYGSILQMNTFLFHIRYGFLVASIAFICSCLLEITFALLTAVAAAAVVAVGGGDGGGGGDDIDVGC</sequence>
<feature type="transmembrane region" description="Helical" evidence="1">
    <location>
        <begin position="29"/>
        <end position="62"/>
    </location>
</feature>
<evidence type="ECO:0000313" key="2">
    <source>
        <dbReference type="EMBL" id="VDD96648.1"/>
    </source>
</evidence>
<reference evidence="4" key="1">
    <citation type="submission" date="2017-02" db="UniProtKB">
        <authorList>
            <consortium name="WormBaseParasite"/>
        </authorList>
    </citation>
    <scope>IDENTIFICATION</scope>
</reference>
<evidence type="ECO:0000313" key="4">
    <source>
        <dbReference type="WBParaSite" id="EVEC_0001216101-mRNA-1"/>
    </source>
</evidence>
<keyword evidence="1" id="KW-0472">Membrane</keyword>
<evidence type="ECO:0000256" key="1">
    <source>
        <dbReference type="SAM" id="Phobius"/>
    </source>
</evidence>
<reference evidence="2 3" key="2">
    <citation type="submission" date="2018-10" db="EMBL/GenBank/DDBJ databases">
        <authorList>
            <consortium name="Pathogen Informatics"/>
        </authorList>
    </citation>
    <scope>NUCLEOTIDE SEQUENCE [LARGE SCALE GENOMIC DNA]</scope>
</reference>
<keyword evidence="3" id="KW-1185">Reference proteome</keyword>
<proteinExistence type="predicted"/>
<accession>A0A0N4VMK3</accession>
<organism evidence="4">
    <name type="scientific">Enterobius vermicularis</name>
    <name type="common">Human pinworm</name>
    <dbReference type="NCBI Taxonomy" id="51028"/>
    <lineage>
        <taxon>Eukaryota</taxon>
        <taxon>Metazoa</taxon>
        <taxon>Ecdysozoa</taxon>
        <taxon>Nematoda</taxon>
        <taxon>Chromadorea</taxon>
        <taxon>Rhabditida</taxon>
        <taxon>Spirurina</taxon>
        <taxon>Oxyuridomorpha</taxon>
        <taxon>Oxyuroidea</taxon>
        <taxon>Oxyuridae</taxon>
        <taxon>Enterobius</taxon>
    </lineage>
</organism>
<name>A0A0N4VMK3_ENTVE</name>
<keyword evidence="1" id="KW-1133">Transmembrane helix</keyword>
<protein>
    <submittedName>
        <fullName evidence="4">Copper transporter</fullName>
    </submittedName>
</protein>
<keyword evidence="1" id="KW-0812">Transmembrane</keyword>
<dbReference type="WBParaSite" id="EVEC_0001216101-mRNA-1">
    <property type="protein sequence ID" value="EVEC_0001216101-mRNA-1"/>
    <property type="gene ID" value="EVEC_0001216101"/>
</dbReference>
<dbReference type="EMBL" id="UXUI01011986">
    <property type="protein sequence ID" value="VDD96648.1"/>
    <property type="molecule type" value="Genomic_DNA"/>
</dbReference>
<dbReference type="Proteomes" id="UP000274131">
    <property type="component" value="Unassembled WGS sequence"/>
</dbReference>